<dbReference type="InterPro" id="IPR027417">
    <property type="entry name" value="P-loop_NTPase"/>
</dbReference>
<evidence type="ECO:0000259" key="5">
    <source>
        <dbReference type="Pfam" id="PF13614"/>
    </source>
</evidence>
<dbReference type="PIRSF" id="PIRSF009320">
    <property type="entry name" value="Nuc_binding_HP_1000"/>
    <property type="match status" value="1"/>
</dbReference>
<sequence>MSRVLAITNQKGGVGKTTTAVNLSAFLAKKGKKVLLLDIDPQGNSTSGLGVNKHRIKKCIYNVLVDEFPIEAIIVPTTIDNLDVAPATIQLAGAEIELVPTVSREVRLRSQVETIRSLYDFIIIDCPPSLGLLTINALTAADAVVVPIQCEYYALEGLSQLVNTVNLVQKHLNPGLIFEGALLTMYDSRTNLSNQVVDEVKNFFGAKVYKTIIPRNVRLSEAPSHGQSILEYDPKSKGAEVYESLAQEVLEGV</sequence>
<dbReference type="EMBL" id="CP058559">
    <property type="protein sequence ID" value="QNO15009.1"/>
    <property type="molecule type" value="Genomic_DNA"/>
</dbReference>
<name>A0A7G9W8J7_ALKCA</name>
<dbReference type="InterPro" id="IPR025669">
    <property type="entry name" value="AAA_dom"/>
</dbReference>
<dbReference type="FunFam" id="3.40.50.300:FF:000285">
    <property type="entry name" value="Sporulation initiation inhibitor Soj"/>
    <property type="match status" value="1"/>
</dbReference>
<comment type="catalytic activity">
    <reaction evidence="2">
        <text>ATP + H2O = ADP + phosphate + H(+)</text>
        <dbReference type="Rhea" id="RHEA:13065"/>
        <dbReference type="ChEBI" id="CHEBI:15377"/>
        <dbReference type="ChEBI" id="CHEBI:15378"/>
        <dbReference type="ChEBI" id="CHEBI:30616"/>
        <dbReference type="ChEBI" id="CHEBI:43474"/>
        <dbReference type="ChEBI" id="CHEBI:456216"/>
    </reaction>
</comment>
<dbReference type="Pfam" id="PF13614">
    <property type="entry name" value="AAA_31"/>
    <property type="match status" value="1"/>
</dbReference>
<evidence type="ECO:0000256" key="3">
    <source>
        <dbReference type="ARBA" id="ARBA00062323"/>
    </source>
</evidence>
<feature type="domain" description="AAA" evidence="5">
    <location>
        <begin position="3"/>
        <end position="176"/>
    </location>
</feature>
<accession>A0A7G9W8J7</accession>
<evidence type="ECO:0000256" key="1">
    <source>
        <dbReference type="ARBA" id="ARBA00006976"/>
    </source>
</evidence>
<protein>
    <recommendedName>
        <fullName evidence="4">Sporulation initiation inhibitor protein Soj</fullName>
    </recommendedName>
</protein>
<dbReference type="CDD" id="cd02042">
    <property type="entry name" value="ParAB_family"/>
    <property type="match status" value="1"/>
</dbReference>
<dbReference type="InterPro" id="IPR050678">
    <property type="entry name" value="DNA_Partitioning_ATPase"/>
</dbReference>
<gene>
    <name evidence="6" type="ORF">HYG86_09630</name>
</gene>
<dbReference type="Proteomes" id="UP000516160">
    <property type="component" value="Chromosome"/>
</dbReference>
<dbReference type="AlphaFoldDB" id="A0A7G9W8J7"/>
<evidence type="ECO:0000256" key="4">
    <source>
        <dbReference type="ARBA" id="ARBA00071824"/>
    </source>
</evidence>
<comment type="subunit">
    <text evidence="3">Dimerizes in the presence of ATP but not ADP; ATP-binding is required for double-stranded (ds)DNA-binding. Interacts with DnaA.</text>
</comment>
<evidence type="ECO:0000313" key="6">
    <source>
        <dbReference type="EMBL" id="QNO15009.1"/>
    </source>
</evidence>
<comment type="similarity">
    <text evidence="1">Belongs to the ParA family.</text>
</comment>
<evidence type="ECO:0000256" key="2">
    <source>
        <dbReference type="ARBA" id="ARBA00049360"/>
    </source>
</evidence>
<keyword evidence="7" id="KW-1185">Reference proteome</keyword>
<evidence type="ECO:0000313" key="7">
    <source>
        <dbReference type="Proteomes" id="UP000516160"/>
    </source>
</evidence>
<dbReference type="CDD" id="cd01983">
    <property type="entry name" value="SIMIBI"/>
    <property type="match status" value="1"/>
</dbReference>
<proteinExistence type="inferred from homology"/>
<organism evidence="6 7">
    <name type="scientific">Alkalicella caledoniensis</name>
    <dbReference type="NCBI Taxonomy" id="2731377"/>
    <lineage>
        <taxon>Bacteria</taxon>
        <taxon>Bacillati</taxon>
        <taxon>Bacillota</taxon>
        <taxon>Clostridia</taxon>
        <taxon>Eubacteriales</taxon>
        <taxon>Proteinivoracaceae</taxon>
        <taxon>Alkalicella</taxon>
    </lineage>
</organism>
<dbReference type="PANTHER" id="PTHR13696">
    <property type="entry name" value="P-LOOP CONTAINING NUCLEOSIDE TRIPHOSPHATE HYDROLASE"/>
    <property type="match status" value="1"/>
</dbReference>
<dbReference type="SUPFAM" id="SSF52540">
    <property type="entry name" value="P-loop containing nucleoside triphosphate hydrolases"/>
    <property type="match status" value="1"/>
</dbReference>
<dbReference type="PANTHER" id="PTHR13696:SF52">
    <property type="entry name" value="PARA FAMILY PROTEIN CT_582"/>
    <property type="match status" value="1"/>
</dbReference>
<reference evidence="6 7" key="1">
    <citation type="submission" date="2020-07" db="EMBL/GenBank/DDBJ databases">
        <title>Alkalicella. sp. LB2 genome.</title>
        <authorList>
            <person name="Postec A."/>
            <person name="Quemeneur M."/>
        </authorList>
    </citation>
    <scope>NUCLEOTIDE SEQUENCE [LARGE SCALE GENOMIC DNA]</scope>
    <source>
        <strain evidence="6 7">LB2</strain>
    </source>
</reference>
<dbReference type="RefSeq" id="WP_213165373.1">
    <property type="nucleotide sequence ID" value="NZ_CP058559.1"/>
</dbReference>
<dbReference type="KEGG" id="acae:HYG86_09630"/>
<dbReference type="Gene3D" id="3.40.50.300">
    <property type="entry name" value="P-loop containing nucleotide triphosphate hydrolases"/>
    <property type="match status" value="1"/>
</dbReference>